<organism evidence="2">
    <name type="scientific">Flexilinea flocculi</name>
    <dbReference type="NCBI Taxonomy" id="1678840"/>
    <lineage>
        <taxon>Bacteria</taxon>
        <taxon>Bacillati</taxon>
        <taxon>Chloroflexota</taxon>
        <taxon>Anaerolineae</taxon>
        <taxon>Anaerolineales</taxon>
        <taxon>Anaerolineaceae</taxon>
        <taxon>Flexilinea</taxon>
    </lineage>
</organism>
<keyword evidence="3" id="KW-1185">Reference proteome</keyword>
<dbReference type="PATRIC" id="fig|1678840.3.peg.467"/>
<evidence type="ECO:0000313" key="2">
    <source>
        <dbReference type="EMBL" id="GAP39449.1"/>
    </source>
</evidence>
<dbReference type="OrthoDB" id="9772751at2"/>
<dbReference type="AlphaFoldDB" id="A0A0K8PAA2"/>
<dbReference type="InterPro" id="IPR029063">
    <property type="entry name" value="SAM-dependent_MTases_sf"/>
</dbReference>
<keyword evidence="2" id="KW-0808">Transferase</keyword>
<dbReference type="GO" id="GO:0008757">
    <property type="term" value="F:S-adenosylmethionine-dependent methyltransferase activity"/>
    <property type="evidence" value="ECO:0007669"/>
    <property type="project" value="InterPro"/>
</dbReference>
<sequence length="258" mass="29687">MEIKKNYTHYNAITWDRWASEGNEWSIPISHEKYLDVKNGRWDVVLTPCKPVPHDWFPPFSSTKILGLASGGGQQMPIFRALGAEVVLFDLSDRQLQSERDVANRERYSIDIIKGDMTKPLPFADETFDLIFHPVSNSYIEDVQFVWNECFRVLKKNGILLAGLDNGINFLFDEDEEGTELKLVHHLPYNPLKDLDESELEKMFMENDGIQFSHTIEEQIGGQLKAGFTLTDLFEDYNDYGELAKFIPTFVATRAVKK</sequence>
<dbReference type="Gene3D" id="3.40.50.150">
    <property type="entry name" value="Vaccinia Virus protein VP39"/>
    <property type="match status" value="1"/>
</dbReference>
<dbReference type="RefSeq" id="WP_062277808.1">
    <property type="nucleotide sequence ID" value="NZ_DF968179.1"/>
</dbReference>
<name>A0A0K8PAA2_9CHLR</name>
<evidence type="ECO:0000313" key="3">
    <source>
        <dbReference type="Proteomes" id="UP000053370"/>
    </source>
</evidence>
<evidence type="ECO:0000259" key="1">
    <source>
        <dbReference type="Pfam" id="PF08241"/>
    </source>
</evidence>
<gene>
    <name evidence="2" type="ORF">ATC1_11383</name>
</gene>
<dbReference type="STRING" id="1678840.ATC1_11383"/>
<feature type="domain" description="Methyltransferase type 11" evidence="1">
    <location>
        <begin position="67"/>
        <end position="161"/>
    </location>
</feature>
<dbReference type="InterPro" id="IPR013216">
    <property type="entry name" value="Methyltransf_11"/>
</dbReference>
<accession>A0A0K8PAA2</accession>
<reference evidence="2" key="1">
    <citation type="journal article" date="2015" name="Genome Announc.">
        <title>Draft Genome Sequence of Anaerolineae Strain TC1, a Novel Isolate from a Methanogenic Wastewater Treatment System.</title>
        <authorList>
            <person name="Matsuura N."/>
            <person name="Tourlousse D.M."/>
            <person name="Sun L."/>
            <person name="Toyonaga M."/>
            <person name="Kuroda K."/>
            <person name="Ohashi A."/>
            <person name="Cruz R."/>
            <person name="Yamaguchi T."/>
            <person name="Sekiguchi Y."/>
        </authorList>
    </citation>
    <scope>NUCLEOTIDE SEQUENCE [LARGE SCALE GENOMIC DNA]</scope>
    <source>
        <strain evidence="2">TC1</strain>
    </source>
</reference>
<dbReference type="CDD" id="cd02440">
    <property type="entry name" value="AdoMet_MTases"/>
    <property type="match status" value="1"/>
</dbReference>
<dbReference type="Pfam" id="PF08241">
    <property type="entry name" value="Methyltransf_11"/>
    <property type="match status" value="1"/>
</dbReference>
<proteinExistence type="predicted"/>
<protein>
    <submittedName>
        <fullName evidence="2">Protein containing methyltransferase domain</fullName>
    </submittedName>
</protein>
<dbReference type="GO" id="GO:0032259">
    <property type="term" value="P:methylation"/>
    <property type="evidence" value="ECO:0007669"/>
    <property type="project" value="UniProtKB-KW"/>
</dbReference>
<dbReference type="EMBL" id="DF968179">
    <property type="protein sequence ID" value="GAP39449.1"/>
    <property type="molecule type" value="Genomic_DNA"/>
</dbReference>
<dbReference type="Proteomes" id="UP000053370">
    <property type="component" value="Unassembled WGS sequence"/>
</dbReference>
<keyword evidence="2" id="KW-0489">Methyltransferase</keyword>
<dbReference type="SUPFAM" id="SSF53335">
    <property type="entry name" value="S-adenosyl-L-methionine-dependent methyltransferases"/>
    <property type="match status" value="1"/>
</dbReference>